<gene>
    <name evidence="2" type="ORF">Cvel_6157</name>
</gene>
<dbReference type="EMBL" id="CDMZ01002179">
    <property type="protein sequence ID" value="CEM41153.1"/>
    <property type="molecule type" value="Genomic_DNA"/>
</dbReference>
<feature type="region of interest" description="Disordered" evidence="1">
    <location>
        <begin position="41"/>
        <end position="266"/>
    </location>
</feature>
<reference evidence="2" key="1">
    <citation type="submission" date="2014-11" db="EMBL/GenBank/DDBJ databases">
        <authorList>
            <person name="Otto D Thomas"/>
            <person name="Naeem Raeece"/>
        </authorList>
    </citation>
    <scope>NUCLEOTIDE SEQUENCE</scope>
</reference>
<feature type="compositionally biased region" description="Basic and acidic residues" evidence="1">
    <location>
        <begin position="99"/>
        <end position="110"/>
    </location>
</feature>
<evidence type="ECO:0000313" key="2">
    <source>
        <dbReference type="EMBL" id="CEM41153.1"/>
    </source>
</evidence>
<feature type="compositionally biased region" description="Pro residues" evidence="1">
    <location>
        <begin position="41"/>
        <end position="63"/>
    </location>
</feature>
<name>A0A0G4HB50_9ALVE</name>
<feature type="compositionally biased region" description="Gly residues" evidence="1">
    <location>
        <begin position="112"/>
        <end position="121"/>
    </location>
</feature>
<dbReference type="AlphaFoldDB" id="A0A0G4HB50"/>
<feature type="compositionally biased region" description="Low complexity" evidence="1">
    <location>
        <begin position="154"/>
        <end position="182"/>
    </location>
</feature>
<sequence>MELQRGWISGHDRLLSLKSQIRTPKIIPLCPLPLPLPPTALPLLPPPQHPPGPPRGALPPGPSPCSQGPSPSSWQMTQSQPVGEEEGDRNNDRPTGVPSDHHHVNMKDSGEGDGAGGGDGGLPLPLSAETGLQQASVPPPSQGNQSAPPPWMPPATSGPSPTPCTSSGMPGPSTSSDSSASQQPPPPPGQTPRNKRLAYLKGTGARPHPNNTGDLPPLRTPRQGQTGPRGGPGTLAFGRPPMPGPTGPPGPLMMHPRPDAHSAGVLYPPTAHPLPVGMQPDARMPPDLIFPGHMLVNGQDCVPPPIQDGSHEPSIEEETDGDGLRQGERRRQEKETAVVGRRPGGDGAGGTTATPGTRSGSSTAEGEEELEGPAKGDGKGSAKALQAAGGAKGKRRGRVDSKEGVAGMGERGKVGGGLRGCCGRAAIASLHD</sequence>
<feature type="region of interest" description="Disordered" evidence="1">
    <location>
        <begin position="299"/>
        <end position="418"/>
    </location>
</feature>
<feature type="compositionally biased region" description="Basic and acidic residues" evidence="1">
    <location>
        <begin position="322"/>
        <end position="336"/>
    </location>
</feature>
<accession>A0A0G4HB50</accession>
<feature type="compositionally biased region" description="Pro residues" evidence="1">
    <location>
        <begin position="240"/>
        <end position="251"/>
    </location>
</feature>
<feature type="compositionally biased region" description="Pro residues" evidence="1">
    <location>
        <begin position="137"/>
        <end position="153"/>
    </location>
</feature>
<feature type="compositionally biased region" description="Gly residues" evidence="1">
    <location>
        <begin position="406"/>
        <end position="418"/>
    </location>
</feature>
<organism evidence="2">
    <name type="scientific">Chromera velia CCMP2878</name>
    <dbReference type="NCBI Taxonomy" id="1169474"/>
    <lineage>
        <taxon>Eukaryota</taxon>
        <taxon>Sar</taxon>
        <taxon>Alveolata</taxon>
        <taxon>Colpodellida</taxon>
        <taxon>Chromeraceae</taxon>
        <taxon>Chromera</taxon>
    </lineage>
</organism>
<protein>
    <submittedName>
        <fullName evidence="2">Uncharacterized protein</fullName>
    </submittedName>
</protein>
<feature type="compositionally biased region" description="Low complexity" evidence="1">
    <location>
        <begin position="351"/>
        <end position="364"/>
    </location>
</feature>
<dbReference type="VEuPathDB" id="CryptoDB:Cvel_6157"/>
<proteinExistence type="predicted"/>
<evidence type="ECO:0000256" key="1">
    <source>
        <dbReference type="SAM" id="MobiDB-lite"/>
    </source>
</evidence>
<feature type="compositionally biased region" description="Low complexity" evidence="1">
    <location>
        <begin position="64"/>
        <end position="73"/>
    </location>
</feature>